<dbReference type="GO" id="GO:0005737">
    <property type="term" value="C:cytoplasm"/>
    <property type="evidence" value="ECO:0007669"/>
    <property type="project" value="TreeGrafter"/>
</dbReference>
<dbReference type="GO" id="GO:0016740">
    <property type="term" value="F:transferase activity"/>
    <property type="evidence" value="ECO:0007669"/>
    <property type="project" value="UniProtKB-KW"/>
</dbReference>
<name>A0A829YGU5_9GAMM</name>
<dbReference type="SUPFAM" id="SSF47616">
    <property type="entry name" value="GST C-terminal domain-like"/>
    <property type="match status" value="1"/>
</dbReference>
<dbReference type="InterPro" id="IPR004045">
    <property type="entry name" value="Glutathione_S-Trfase_N"/>
</dbReference>
<organism evidence="2 3">
    <name type="scientific">Steroidobacter agaridevorans</name>
    <dbReference type="NCBI Taxonomy" id="2695856"/>
    <lineage>
        <taxon>Bacteria</taxon>
        <taxon>Pseudomonadati</taxon>
        <taxon>Pseudomonadota</taxon>
        <taxon>Gammaproteobacteria</taxon>
        <taxon>Steroidobacterales</taxon>
        <taxon>Steroidobacteraceae</taxon>
        <taxon>Steroidobacter</taxon>
    </lineage>
</organism>
<dbReference type="PANTHER" id="PTHR43968">
    <property type="match status" value="1"/>
</dbReference>
<sequence length="204" mass="23346">MQLLYQTHSPYARKALVFAHEAGLADRIEVIHHETSPLRRNEAVFAANPLGKVPVLMREGLPALFDSDVICAYLDTLHTGHKLIPTVGETRWRALQVQAVAQGLADAGIAIRWETQRRPKELRYPALRDGYVEKLLASYDWLERELDTEGAVDIGHIALATALSWLEFRELPTFRHRPRLTLWFDRFSERESMVATPLWGQTHD</sequence>
<dbReference type="InterPro" id="IPR036282">
    <property type="entry name" value="Glutathione-S-Trfase_C_sf"/>
</dbReference>
<dbReference type="InterPro" id="IPR050983">
    <property type="entry name" value="GST_Omega/HSP26"/>
</dbReference>
<dbReference type="Gene3D" id="3.40.30.10">
    <property type="entry name" value="Glutaredoxin"/>
    <property type="match status" value="1"/>
</dbReference>
<evidence type="ECO:0000313" key="2">
    <source>
        <dbReference type="EMBL" id="GFE81806.1"/>
    </source>
</evidence>
<feature type="domain" description="GST N-terminal" evidence="1">
    <location>
        <begin position="1"/>
        <end position="82"/>
    </location>
</feature>
<dbReference type="EMBL" id="BLJN01000003">
    <property type="protein sequence ID" value="GFE81806.1"/>
    <property type="molecule type" value="Genomic_DNA"/>
</dbReference>
<dbReference type="RefSeq" id="WP_161813418.1">
    <property type="nucleotide sequence ID" value="NZ_BLJN01000003.1"/>
</dbReference>
<keyword evidence="3" id="KW-1185">Reference proteome</keyword>
<evidence type="ECO:0000313" key="3">
    <source>
        <dbReference type="Proteomes" id="UP000445000"/>
    </source>
</evidence>
<dbReference type="Pfam" id="PF13409">
    <property type="entry name" value="GST_N_2"/>
    <property type="match status" value="1"/>
</dbReference>
<dbReference type="SUPFAM" id="SSF52833">
    <property type="entry name" value="Thioredoxin-like"/>
    <property type="match status" value="1"/>
</dbReference>
<proteinExistence type="predicted"/>
<dbReference type="PROSITE" id="PS50404">
    <property type="entry name" value="GST_NTER"/>
    <property type="match status" value="1"/>
</dbReference>
<dbReference type="CDD" id="cd03049">
    <property type="entry name" value="GST_N_3"/>
    <property type="match status" value="1"/>
</dbReference>
<keyword evidence="2" id="KW-0808">Transferase</keyword>
<dbReference type="AlphaFoldDB" id="A0A829YGU5"/>
<dbReference type="Proteomes" id="UP000445000">
    <property type="component" value="Unassembled WGS sequence"/>
</dbReference>
<dbReference type="Gene3D" id="1.20.1050.10">
    <property type="match status" value="1"/>
</dbReference>
<protein>
    <submittedName>
        <fullName evidence="2">Glutathione S-transferase</fullName>
    </submittedName>
</protein>
<dbReference type="Pfam" id="PF13410">
    <property type="entry name" value="GST_C_2"/>
    <property type="match status" value="1"/>
</dbReference>
<gene>
    <name evidence="2" type="ORF">GCM10011487_38060</name>
</gene>
<accession>A0A829YGU5</accession>
<evidence type="ECO:0000259" key="1">
    <source>
        <dbReference type="PROSITE" id="PS50404"/>
    </source>
</evidence>
<dbReference type="CDD" id="cd03205">
    <property type="entry name" value="GST_C_6"/>
    <property type="match status" value="1"/>
</dbReference>
<dbReference type="InterPro" id="IPR036249">
    <property type="entry name" value="Thioredoxin-like_sf"/>
</dbReference>
<dbReference type="PANTHER" id="PTHR43968:SF6">
    <property type="entry name" value="GLUTATHIONE S-TRANSFERASE OMEGA"/>
    <property type="match status" value="1"/>
</dbReference>
<comment type="caution">
    <text evidence="2">The sequence shown here is derived from an EMBL/GenBank/DDBJ whole genome shotgun (WGS) entry which is preliminary data.</text>
</comment>
<reference evidence="3" key="1">
    <citation type="submission" date="2020-01" db="EMBL/GenBank/DDBJ databases">
        <title>'Steroidobacter agaridevorans' sp. nov., agar-degrading bacteria isolated from rhizosphere soils.</title>
        <authorList>
            <person name="Ikenaga M."/>
            <person name="Kataoka M."/>
            <person name="Murouchi A."/>
            <person name="Katsuragi S."/>
            <person name="Sakai M."/>
        </authorList>
    </citation>
    <scope>NUCLEOTIDE SEQUENCE [LARGE SCALE GENOMIC DNA]</scope>
    <source>
        <strain evidence="3">YU21-B</strain>
    </source>
</reference>